<dbReference type="Gene3D" id="1.20.1020.10">
    <property type="entry name" value="TAZ domain"/>
    <property type="match status" value="1"/>
</dbReference>
<protein>
    <recommendedName>
        <fullName evidence="2">histone acetyltransferase</fullName>
        <ecNumber evidence="2">2.3.1.48</ecNumber>
    </recommendedName>
</protein>
<dbReference type="Proteomes" id="UP001497623">
    <property type="component" value="Unassembled WGS sequence"/>
</dbReference>
<dbReference type="SUPFAM" id="SSF57933">
    <property type="entry name" value="TAZ domain"/>
    <property type="match status" value="1"/>
</dbReference>
<evidence type="ECO:0000256" key="1">
    <source>
        <dbReference type="ARBA" id="ARBA00004123"/>
    </source>
</evidence>
<keyword evidence="7" id="KW-0156">Chromatin regulator</keyword>
<accession>A0AAV2QEK1</accession>
<name>A0AAV2QEK1_MEGNR</name>
<evidence type="ECO:0000256" key="8">
    <source>
        <dbReference type="ARBA" id="ARBA00023015"/>
    </source>
</evidence>
<dbReference type="GO" id="GO:0005634">
    <property type="term" value="C:nucleus"/>
    <property type="evidence" value="ECO:0007669"/>
    <property type="project" value="UniProtKB-SubCell"/>
</dbReference>
<dbReference type="GO" id="GO:0008270">
    <property type="term" value="F:zinc ion binding"/>
    <property type="evidence" value="ECO:0007669"/>
    <property type="project" value="UniProtKB-KW"/>
</dbReference>
<evidence type="ECO:0000256" key="2">
    <source>
        <dbReference type="ARBA" id="ARBA00013184"/>
    </source>
</evidence>
<dbReference type="SMART" id="SM00551">
    <property type="entry name" value="ZnF_TAZ"/>
    <property type="match status" value="1"/>
</dbReference>
<evidence type="ECO:0000256" key="11">
    <source>
        <dbReference type="ARBA" id="ARBA00048017"/>
    </source>
</evidence>
<comment type="caution">
    <text evidence="14">The sequence shown here is derived from an EMBL/GenBank/DDBJ whole genome shotgun (WGS) entry which is preliminary data.</text>
</comment>
<gene>
    <name evidence="14" type="ORF">MNOR_LOCUS12009</name>
</gene>
<evidence type="ECO:0000256" key="4">
    <source>
        <dbReference type="ARBA" id="ARBA00022723"/>
    </source>
</evidence>
<dbReference type="PANTHER" id="PTHR13808:SF1">
    <property type="entry name" value="HISTONE ACETYLTRANSFERASE"/>
    <property type="match status" value="1"/>
</dbReference>
<dbReference type="EMBL" id="CAXKWB010006447">
    <property type="protein sequence ID" value="CAL4082842.1"/>
    <property type="molecule type" value="Genomic_DNA"/>
</dbReference>
<reference evidence="14 15" key="1">
    <citation type="submission" date="2024-05" db="EMBL/GenBank/DDBJ databases">
        <authorList>
            <person name="Wallberg A."/>
        </authorList>
    </citation>
    <scope>NUCLEOTIDE SEQUENCE [LARGE SCALE GENOMIC DNA]</scope>
</reference>
<keyword evidence="9" id="KW-0804">Transcription</keyword>
<evidence type="ECO:0000259" key="13">
    <source>
        <dbReference type="PROSITE" id="PS50134"/>
    </source>
</evidence>
<dbReference type="GO" id="GO:0005667">
    <property type="term" value="C:transcription regulator complex"/>
    <property type="evidence" value="ECO:0007669"/>
    <property type="project" value="TreeGrafter"/>
</dbReference>
<keyword evidence="5 12" id="KW-0863">Zinc-finger</keyword>
<dbReference type="InterPro" id="IPR035898">
    <property type="entry name" value="TAZ_dom_sf"/>
</dbReference>
<keyword evidence="8" id="KW-0805">Transcription regulation</keyword>
<evidence type="ECO:0000256" key="7">
    <source>
        <dbReference type="ARBA" id="ARBA00022853"/>
    </source>
</evidence>
<dbReference type="GO" id="GO:0045944">
    <property type="term" value="P:positive regulation of transcription by RNA polymerase II"/>
    <property type="evidence" value="ECO:0007669"/>
    <property type="project" value="TreeGrafter"/>
</dbReference>
<dbReference type="InterPro" id="IPR000197">
    <property type="entry name" value="Znf_TAZ"/>
</dbReference>
<keyword evidence="6 12" id="KW-0862">Zinc</keyword>
<comment type="subcellular location">
    <subcellularLocation>
        <location evidence="1">Nucleus</location>
    </subcellularLocation>
</comment>
<keyword evidence="10" id="KW-0539">Nucleus</keyword>
<evidence type="ECO:0000256" key="12">
    <source>
        <dbReference type="PROSITE-ProRule" id="PRU00203"/>
    </source>
</evidence>
<dbReference type="PROSITE" id="PS50134">
    <property type="entry name" value="ZF_TAZ"/>
    <property type="match status" value="1"/>
</dbReference>
<dbReference type="GO" id="GO:0031490">
    <property type="term" value="F:chromatin DNA binding"/>
    <property type="evidence" value="ECO:0007669"/>
    <property type="project" value="TreeGrafter"/>
</dbReference>
<sequence>VSPQQWLCADLTKSSACDTDITMCDKDNAAPNSTCASKCTSYAQKSMQKWRLWFHENGEVLPHAARCRKPRCDVTGCRVTRRLYRHSLNCIDKIEGTCTVCRPLLIYCARHAVTCKTRLCSFPYCYNVKIIRQQGRPFFQRAQSNYG</sequence>
<keyword evidence="3" id="KW-0808">Transferase</keyword>
<dbReference type="PANTHER" id="PTHR13808">
    <property type="entry name" value="CBP/P300-RELATED"/>
    <property type="match status" value="1"/>
</dbReference>
<proteinExistence type="predicted"/>
<dbReference type="InterPro" id="IPR013178">
    <property type="entry name" value="Histone_AcTrfase_Rtt109/CBP"/>
</dbReference>
<dbReference type="GO" id="GO:0000123">
    <property type="term" value="C:histone acetyltransferase complex"/>
    <property type="evidence" value="ECO:0007669"/>
    <property type="project" value="TreeGrafter"/>
</dbReference>
<evidence type="ECO:0000313" key="14">
    <source>
        <dbReference type="EMBL" id="CAL4082842.1"/>
    </source>
</evidence>
<feature type="domain" description="TAZ-type" evidence="13">
    <location>
        <begin position="47"/>
        <end position="128"/>
    </location>
</feature>
<evidence type="ECO:0000256" key="5">
    <source>
        <dbReference type="ARBA" id="ARBA00022771"/>
    </source>
</evidence>
<dbReference type="GO" id="GO:0004402">
    <property type="term" value="F:histone acetyltransferase activity"/>
    <property type="evidence" value="ECO:0007669"/>
    <property type="project" value="InterPro"/>
</dbReference>
<dbReference type="Pfam" id="PF02135">
    <property type="entry name" value="zf-TAZ"/>
    <property type="match status" value="1"/>
</dbReference>
<keyword evidence="15" id="KW-1185">Reference proteome</keyword>
<organism evidence="14 15">
    <name type="scientific">Meganyctiphanes norvegica</name>
    <name type="common">Northern krill</name>
    <name type="synonym">Thysanopoda norvegica</name>
    <dbReference type="NCBI Taxonomy" id="48144"/>
    <lineage>
        <taxon>Eukaryota</taxon>
        <taxon>Metazoa</taxon>
        <taxon>Ecdysozoa</taxon>
        <taxon>Arthropoda</taxon>
        <taxon>Crustacea</taxon>
        <taxon>Multicrustacea</taxon>
        <taxon>Malacostraca</taxon>
        <taxon>Eumalacostraca</taxon>
        <taxon>Eucarida</taxon>
        <taxon>Euphausiacea</taxon>
        <taxon>Euphausiidae</taxon>
        <taxon>Meganyctiphanes</taxon>
    </lineage>
</organism>
<feature type="non-terminal residue" evidence="14">
    <location>
        <position position="1"/>
    </location>
</feature>
<keyword evidence="4 12" id="KW-0479">Metal-binding</keyword>
<dbReference type="GO" id="GO:0003713">
    <property type="term" value="F:transcription coactivator activity"/>
    <property type="evidence" value="ECO:0007669"/>
    <property type="project" value="TreeGrafter"/>
</dbReference>
<comment type="catalytic activity">
    <reaction evidence="11">
        <text>L-lysyl-[protein] + acetyl-CoA = N(6)-acetyl-L-lysyl-[protein] + CoA + H(+)</text>
        <dbReference type="Rhea" id="RHEA:45948"/>
        <dbReference type="Rhea" id="RHEA-COMP:9752"/>
        <dbReference type="Rhea" id="RHEA-COMP:10731"/>
        <dbReference type="ChEBI" id="CHEBI:15378"/>
        <dbReference type="ChEBI" id="CHEBI:29969"/>
        <dbReference type="ChEBI" id="CHEBI:57287"/>
        <dbReference type="ChEBI" id="CHEBI:57288"/>
        <dbReference type="ChEBI" id="CHEBI:61930"/>
        <dbReference type="EC" id="2.3.1.48"/>
    </reaction>
</comment>
<evidence type="ECO:0000256" key="10">
    <source>
        <dbReference type="ARBA" id="ARBA00023242"/>
    </source>
</evidence>
<evidence type="ECO:0000256" key="6">
    <source>
        <dbReference type="ARBA" id="ARBA00022833"/>
    </source>
</evidence>
<evidence type="ECO:0000256" key="3">
    <source>
        <dbReference type="ARBA" id="ARBA00022679"/>
    </source>
</evidence>
<dbReference type="AlphaFoldDB" id="A0AAV2QEK1"/>
<feature type="zinc finger region" description="TAZ-type" evidence="12">
    <location>
        <begin position="47"/>
        <end position="128"/>
    </location>
</feature>
<evidence type="ECO:0000313" key="15">
    <source>
        <dbReference type="Proteomes" id="UP001497623"/>
    </source>
</evidence>
<dbReference type="EC" id="2.3.1.48" evidence="2"/>
<evidence type="ECO:0000256" key="9">
    <source>
        <dbReference type="ARBA" id="ARBA00023163"/>
    </source>
</evidence>